<dbReference type="SMART" id="SM00028">
    <property type="entry name" value="TPR"/>
    <property type="match status" value="5"/>
</dbReference>
<keyword evidence="1" id="KW-0677">Repeat</keyword>
<evidence type="ECO:0000313" key="4">
    <source>
        <dbReference type="EMBL" id="TPG10400.1"/>
    </source>
</evidence>
<accession>A0A502CCG3</accession>
<dbReference type="SUPFAM" id="SSF48452">
    <property type="entry name" value="TPR-like"/>
    <property type="match status" value="2"/>
</dbReference>
<gene>
    <name evidence="4" type="ORF">EAH84_12515</name>
</gene>
<dbReference type="Pfam" id="PF13424">
    <property type="entry name" value="TPR_12"/>
    <property type="match status" value="1"/>
</dbReference>
<feature type="repeat" description="TPR" evidence="3">
    <location>
        <begin position="491"/>
        <end position="524"/>
    </location>
</feature>
<dbReference type="PANTHER" id="PTHR44858:SF1">
    <property type="entry name" value="UDP-N-ACETYLGLUCOSAMINE--PEPTIDE N-ACETYLGLUCOSAMINYLTRANSFERASE SPINDLY-RELATED"/>
    <property type="match status" value="1"/>
</dbReference>
<dbReference type="InterPro" id="IPR011990">
    <property type="entry name" value="TPR-like_helical_dom_sf"/>
</dbReference>
<dbReference type="EMBL" id="RCZK01000011">
    <property type="protein sequence ID" value="TPG10400.1"/>
    <property type="molecule type" value="Genomic_DNA"/>
</dbReference>
<keyword evidence="5" id="KW-1185">Reference proteome</keyword>
<dbReference type="InterPro" id="IPR050498">
    <property type="entry name" value="Ycf3"/>
</dbReference>
<keyword evidence="2 3" id="KW-0802">TPR repeat</keyword>
<evidence type="ECO:0000256" key="3">
    <source>
        <dbReference type="PROSITE-ProRule" id="PRU00339"/>
    </source>
</evidence>
<dbReference type="Proteomes" id="UP000318413">
    <property type="component" value="Unassembled WGS sequence"/>
</dbReference>
<dbReference type="PANTHER" id="PTHR44858">
    <property type="entry name" value="TETRATRICOPEPTIDE REPEAT PROTEIN 6"/>
    <property type="match status" value="1"/>
</dbReference>
<dbReference type="Gene3D" id="1.25.40.10">
    <property type="entry name" value="Tetratricopeptide repeat domain"/>
    <property type="match status" value="3"/>
</dbReference>
<organism evidence="4 5">
    <name type="scientific">Sphingomonas oligophenolica</name>
    <dbReference type="NCBI Taxonomy" id="301154"/>
    <lineage>
        <taxon>Bacteria</taxon>
        <taxon>Pseudomonadati</taxon>
        <taxon>Pseudomonadota</taxon>
        <taxon>Alphaproteobacteria</taxon>
        <taxon>Sphingomonadales</taxon>
        <taxon>Sphingomonadaceae</taxon>
        <taxon>Sphingomonas</taxon>
    </lineage>
</organism>
<sequence>MDQASPAIRVRRGRMTMITATTSAARANDVALKPPGRLVLLDARFAHGGAWAGVEQLIEMAWHDLRARGRVDLLARNEYALHMVLRRHRDAIPIRYASLTDLAAGVERTRNFPLDRAYRIGHALVDLILAWRVDTGEAARWTIVAQRFDEAQNLATRFFHELARRGAAIGIDVLAQTAGGTAWLGAPDRAVPAELARQATVDLPDHDLATAAQALRDHPDLLSQMMLVDRHGPAILAMHDANRDDLLAARTALRMICLFNHFGYYHESAGFVDRVLPYFDAIVGDDEDSRWNYLGNIYQGLVMTGRADEARGIVEARAAAQLSRPELRAKMHYLLAMAHLRYADAPDLAATEQHLDAALADLARARGTIPESDDAFLTVFIENGLAFLRVRQGRRDEALALCQHGYRRLTETLGEDKHRLHRSVLQYNSAQVCTMLGQLDLALEFYARAIEMDPYYSEYYNEVGNVLQRQERYDEALAAYASADRYSAPYPELFHNRGVCEARLDAWDAAAASLTRSLDLDPDQPDVLVLRAEAAETLGREDAALADLDAALAIDRDLVAARVNRAVIRYRRADYAAALADMDVVVALDDDPDHRDNRGAIHRAMGNAALADRERAAAAALRAA</sequence>
<proteinExistence type="predicted"/>
<feature type="repeat" description="TPR" evidence="3">
    <location>
        <begin position="423"/>
        <end position="456"/>
    </location>
</feature>
<evidence type="ECO:0000256" key="2">
    <source>
        <dbReference type="ARBA" id="ARBA00022803"/>
    </source>
</evidence>
<dbReference type="PROSITE" id="PS50005">
    <property type="entry name" value="TPR"/>
    <property type="match status" value="2"/>
</dbReference>
<evidence type="ECO:0000313" key="5">
    <source>
        <dbReference type="Proteomes" id="UP000318413"/>
    </source>
</evidence>
<dbReference type="InterPro" id="IPR019734">
    <property type="entry name" value="TPR_rpt"/>
</dbReference>
<dbReference type="OrthoDB" id="146908at2"/>
<reference evidence="4 5" key="1">
    <citation type="journal article" date="2019" name="Environ. Microbiol.">
        <title>Species interactions and distinct microbial communities in high Arctic permafrost affected cryosols are associated with the CH4 and CO2 gas fluxes.</title>
        <authorList>
            <person name="Altshuler I."/>
            <person name="Hamel J."/>
            <person name="Turney S."/>
            <person name="Magnuson E."/>
            <person name="Levesque R."/>
            <person name="Greer C."/>
            <person name="Whyte L.G."/>
        </authorList>
    </citation>
    <scope>NUCLEOTIDE SEQUENCE [LARGE SCALE GENOMIC DNA]</scope>
    <source>
        <strain evidence="4 5">S5.1</strain>
    </source>
</reference>
<protein>
    <submittedName>
        <fullName evidence="4">Tetratricopeptide repeat protein</fullName>
    </submittedName>
</protein>
<comment type="caution">
    <text evidence="4">The sequence shown here is derived from an EMBL/GenBank/DDBJ whole genome shotgun (WGS) entry which is preliminary data.</text>
</comment>
<name>A0A502CCG3_9SPHN</name>
<evidence type="ECO:0000256" key="1">
    <source>
        <dbReference type="ARBA" id="ARBA00022737"/>
    </source>
</evidence>
<dbReference type="AlphaFoldDB" id="A0A502CCG3"/>